<dbReference type="RefSeq" id="WP_121853119.1">
    <property type="nucleotide sequence ID" value="NZ_CP037952.1"/>
</dbReference>
<sequence length="486" mass="55750">MVSDLVSDVTLPTIPELLSERDLILDNQTLENMGADRKGFHVVQVDGDPDVTLFQEVAEHSASTHVCCQLPSIEQYPKLSDVTLECGENSDLLSWGAEDEDDESIAKETLFVPVTELQSFRTPQFPEPTTELMQAAKVLCKVMINFRQRKRQRFIEHKNAVQKATKMHKTLPSEFIKMTPQYSETLRCYYKEGRKTTKQTAPSALFFDAYKQFPIMWCPPNCKASVSGSYSEVAGIDRTFVYLKPVLGKTYSNKTISEHNSTAREVMDDGLFCQTAIVDVKTKISRNGGLDLFNCQNNGVDIAVINFKTFCLGVERQHQKSRYLVDITPNNLVAKVKDHRIISDIHFIDLESIVFSSKKRSAFVYTELYTTRALVHGMRKDRNHEKFFRIQDQYALLIVMLETTSVEFSSTLDDIIPNEKSILCPRTTLLDEHHNLRTSTKKWINLNVHQEYIQIIYNFLKNPIVNQLSEPIYKMIHWGDERALPN</sequence>
<gene>
    <name evidence="1" type="ORF">D5R81_07945</name>
</gene>
<proteinExistence type="predicted"/>
<dbReference type="AlphaFoldDB" id="A0A3A6TXK0"/>
<dbReference type="EMBL" id="QYYH01000038">
    <property type="protein sequence ID" value="RJY17623.1"/>
    <property type="molecule type" value="Genomic_DNA"/>
</dbReference>
<reference evidence="1 2" key="1">
    <citation type="submission" date="2018-09" db="EMBL/GenBank/DDBJ databases">
        <title>Phylogeny of the Shewanellaceae, and recommendation for two new genera, Pseudoshewanella and Parashewanella.</title>
        <authorList>
            <person name="Wang G."/>
        </authorList>
    </citation>
    <scope>NUCLEOTIDE SEQUENCE [LARGE SCALE GENOMIC DNA]</scope>
    <source>
        <strain evidence="1 2">KCTC 22492</strain>
    </source>
</reference>
<accession>A0A3A6TXK0</accession>
<organism evidence="1 2">
    <name type="scientific">Parashewanella spongiae</name>
    <dbReference type="NCBI Taxonomy" id="342950"/>
    <lineage>
        <taxon>Bacteria</taxon>
        <taxon>Pseudomonadati</taxon>
        <taxon>Pseudomonadota</taxon>
        <taxon>Gammaproteobacteria</taxon>
        <taxon>Alteromonadales</taxon>
        <taxon>Shewanellaceae</taxon>
        <taxon>Parashewanella</taxon>
    </lineage>
</organism>
<evidence type="ECO:0000313" key="1">
    <source>
        <dbReference type="EMBL" id="RJY17623.1"/>
    </source>
</evidence>
<name>A0A3A6TXK0_9GAMM</name>
<keyword evidence="2" id="KW-1185">Reference proteome</keyword>
<dbReference type="Proteomes" id="UP000273022">
    <property type="component" value="Unassembled WGS sequence"/>
</dbReference>
<protein>
    <submittedName>
        <fullName evidence="1">Uncharacterized protein</fullName>
    </submittedName>
</protein>
<evidence type="ECO:0000313" key="2">
    <source>
        <dbReference type="Proteomes" id="UP000273022"/>
    </source>
</evidence>
<comment type="caution">
    <text evidence="1">The sequence shown here is derived from an EMBL/GenBank/DDBJ whole genome shotgun (WGS) entry which is preliminary data.</text>
</comment>